<dbReference type="Proteomes" id="UP001633002">
    <property type="component" value="Unassembled WGS sequence"/>
</dbReference>
<sequence>MGREPGVRARAQPGICAGPSPGYVPGPSPGYHPIPPVTVEEIPGSASDRSPRNEPDPLRLNLEIINRDRLLAIPATPQARYLEIVGPIRLPAIDEVLDLATFAGYYEWHAVSDPVSDTY</sequence>
<feature type="compositionally biased region" description="Pro residues" evidence="1">
    <location>
        <begin position="22"/>
        <end position="36"/>
    </location>
</feature>
<accession>A0ABD3HD19</accession>
<evidence type="ECO:0000256" key="1">
    <source>
        <dbReference type="SAM" id="MobiDB-lite"/>
    </source>
</evidence>
<feature type="region of interest" description="Disordered" evidence="1">
    <location>
        <begin position="1"/>
        <end position="57"/>
    </location>
</feature>
<comment type="caution">
    <text evidence="2">The sequence shown here is derived from an EMBL/GenBank/DDBJ whole genome shotgun (WGS) entry which is preliminary data.</text>
</comment>
<protein>
    <submittedName>
        <fullName evidence="2">Uncharacterized protein</fullName>
    </submittedName>
</protein>
<gene>
    <name evidence="2" type="ORF">R1sor_014671</name>
</gene>
<reference evidence="2 3" key="1">
    <citation type="submission" date="2024-09" db="EMBL/GenBank/DDBJ databases">
        <title>Chromosome-scale assembly of Riccia sorocarpa.</title>
        <authorList>
            <person name="Paukszto L."/>
        </authorList>
    </citation>
    <scope>NUCLEOTIDE SEQUENCE [LARGE SCALE GENOMIC DNA]</scope>
    <source>
        <strain evidence="2">LP-2024</strain>
        <tissue evidence="2">Aerial parts of the thallus</tissue>
    </source>
</reference>
<dbReference type="EMBL" id="JBJQOH010000004">
    <property type="protein sequence ID" value="KAL3688362.1"/>
    <property type="molecule type" value="Genomic_DNA"/>
</dbReference>
<keyword evidence="3" id="KW-1185">Reference proteome</keyword>
<proteinExistence type="predicted"/>
<dbReference type="AlphaFoldDB" id="A0ABD3HD19"/>
<evidence type="ECO:0000313" key="2">
    <source>
        <dbReference type="EMBL" id="KAL3688362.1"/>
    </source>
</evidence>
<organism evidence="2 3">
    <name type="scientific">Riccia sorocarpa</name>
    <dbReference type="NCBI Taxonomy" id="122646"/>
    <lineage>
        <taxon>Eukaryota</taxon>
        <taxon>Viridiplantae</taxon>
        <taxon>Streptophyta</taxon>
        <taxon>Embryophyta</taxon>
        <taxon>Marchantiophyta</taxon>
        <taxon>Marchantiopsida</taxon>
        <taxon>Marchantiidae</taxon>
        <taxon>Marchantiales</taxon>
        <taxon>Ricciaceae</taxon>
        <taxon>Riccia</taxon>
    </lineage>
</organism>
<evidence type="ECO:0000313" key="3">
    <source>
        <dbReference type="Proteomes" id="UP001633002"/>
    </source>
</evidence>
<name>A0ABD3HD19_9MARC</name>